<sequence>MKTIQEQVEENKEEDDYDYEDDGEEHDDGDEDDGGSVGDGEDDDEGRRIENTSKVLLQCKLKALLEKKINSSDQQG</sequence>
<gene>
    <name evidence="2" type="ORF">RIF29_29714</name>
</gene>
<accession>A0AAN9EFG3</accession>
<reference evidence="2 3" key="1">
    <citation type="submission" date="2024-01" db="EMBL/GenBank/DDBJ databases">
        <title>The genomes of 5 underutilized Papilionoideae crops provide insights into root nodulation and disease resistanc.</title>
        <authorList>
            <person name="Yuan L."/>
        </authorList>
    </citation>
    <scope>NUCLEOTIDE SEQUENCE [LARGE SCALE GENOMIC DNA]</scope>
    <source>
        <strain evidence="2">ZHUSHIDOU_FW_LH</strain>
        <tissue evidence="2">Leaf</tissue>
    </source>
</reference>
<protein>
    <submittedName>
        <fullName evidence="2">Uncharacterized protein</fullName>
    </submittedName>
</protein>
<dbReference type="EMBL" id="JAYWIO010000006">
    <property type="protein sequence ID" value="KAK7256273.1"/>
    <property type="molecule type" value="Genomic_DNA"/>
</dbReference>
<proteinExistence type="predicted"/>
<evidence type="ECO:0000313" key="2">
    <source>
        <dbReference type="EMBL" id="KAK7256273.1"/>
    </source>
</evidence>
<comment type="caution">
    <text evidence="2">The sequence shown here is derived from an EMBL/GenBank/DDBJ whole genome shotgun (WGS) entry which is preliminary data.</text>
</comment>
<keyword evidence="3" id="KW-1185">Reference proteome</keyword>
<feature type="region of interest" description="Disordered" evidence="1">
    <location>
        <begin position="1"/>
        <end position="52"/>
    </location>
</feature>
<dbReference type="AlphaFoldDB" id="A0AAN9EFG3"/>
<dbReference type="Proteomes" id="UP001372338">
    <property type="component" value="Unassembled WGS sequence"/>
</dbReference>
<organism evidence="2 3">
    <name type="scientific">Crotalaria pallida</name>
    <name type="common">Smooth rattlebox</name>
    <name type="synonym">Crotalaria striata</name>
    <dbReference type="NCBI Taxonomy" id="3830"/>
    <lineage>
        <taxon>Eukaryota</taxon>
        <taxon>Viridiplantae</taxon>
        <taxon>Streptophyta</taxon>
        <taxon>Embryophyta</taxon>
        <taxon>Tracheophyta</taxon>
        <taxon>Spermatophyta</taxon>
        <taxon>Magnoliopsida</taxon>
        <taxon>eudicotyledons</taxon>
        <taxon>Gunneridae</taxon>
        <taxon>Pentapetalae</taxon>
        <taxon>rosids</taxon>
        <taxon>fabids</taxon>
        <taxon>Fabales</taxon>
        <taxon>Fabaceae</taxon>
        <taxon>Papilionoideae</taxon>
        <taxon>50 kb inversion clade</taxon>
        <taxon>genistoids sensu lato</taxon>
        <taxon>core genistoids</taxon>
        <taxon>Crotalarieae</taxon>
        <taxon>Crotalaria</taxon>
    </lineage>
</organism>
<evidence type="ECO:0000256" key="1">
    <source>
        <dbReference type="SAM" id="MobiDB-lite"/>
    </source>
</evidence>
<name>A0AAN9EFG3_CROPI</name>
<evidence type="ECO:0000313" key="3">
    <source>
        <dbReference type="Proteomes" id="UP001372338"/>
    </source>
</evidence>
<feature type="compositionally biased region" description="Acidic residues" evidence="1">
    <location>
        <begin position="7"/>
        <end position="44"/>
    </location>
</feature>